<name>A0A7M3MG07_9BACT</name>
<keyword evidence="3" id="KW-1185">Reference proteome</keyword>
<reference evidence="2 3" key="1">
    <citation type="submission" date="2018-06" db="EMBL/GenBank/DDBJ databases">
        <title>Complete genome of Desulfovibrio indonesiensis P37SLT.</title>
        <authorList>
            <person name="Crispim J.S."/>
            <person name="Vidigal P.M.P."/>
            <person name="Silva L.C.F."/>
            <person name="Laguardia C.N."/>
            <person name="Araujo L.C."/>
            <person name="Dias R.S."/>
            <person name="Sousa M.P."/>
            <person name="Paula S.O."/>
            <person name="Silva C."/>
        </authorList>
    </citation>
    <scope>NUCLEOTIDE SEQUENCE [LARGE SCALE GENOMIC DNA]</scope>
    <source>
        <strain evidence="2 3">P37SLT</strain>
    </source>
</reference>
<feature type="region of interest" description="Disordered" evidence="1">
    <location>
        <begin position="27"/>
        <end position="54"/>
    </location>
</feature>
<evidence type="ECO:0000313" key="2">
    <source>
        <dbReference type="EMBL" id="TVM17574.1"/>
    </source>
</evidence>
<protein>
    <submittedName>
        <fullName evidence="2">Uncharacterized protein</fullName>
    </submittedName>
</protein>
<dbReference type="Proteomes" id="UP000448292">
    <property type="component" value="Unassembled WGS sequence"/>
</dbReference>
<dbReference type="AlphaFoldDB" id="A0A7M3MG07"/>
<comment type="caution">
    <text evidence="2">The sequence shown here is derived from an EMBL/GenBank/DDBJ whole genome shotgun (WGS) entry which is preliminary data.</text>
</comment>
<evidence type="ECO:0000256" key="1">
    <source>
        <dbReference type="SAM" id="MobiDB-lite"/>
    </source>
</evidence>
<gene>
    <name evidence="2" type="ORF">DPQ33_07960</name>
</gene>
<proteinExistence type="predicted"/>
<dbReference type="EMBL" id="QMIE01000006">
    <property type="protein sequence ID" value="TVM17574.1"/>
    <property type="molecule type" value="Genomic_DNA"/>
</dbReference>
<dbReference type="RefSeq" id="WP_144302692.1">
    <property type="nucleotide sequence ID" value="NZ_QMIE01000006.1"/>
</dbReference>
<evidence type="ECO:0000313" key="3">
    <source>
        <dbReference type="Proteomes" id="UP000448292"/>
    </source>
</evidence>
<accession>A0A7M3MG07</accession>
<organism evidence="2 3">
    <name type="scientific">Oceanidesulfovibrio indonesiensis</name>
    <dbReference type="NCBI Taxonomy" id="54767"/>
    <lineage>
        <taxon>Bacteria</taxon>
        <taxon>Pseudomonadati</taxon>
        <taxon>Thermodesulfobacteriota</taxon>
        <taxon>Desulfovibrionia</taxon>
        <taxon>Desulfovibrionales</taxon>
        <taxon>Desulfovibrionaceae</taxon>
        <taxon>Oceanidesulfovibrio</taxon>
    </lineage>
</organism>
<sequence>MSFRIQAPAAGDARKAEELMAKVAELRKAREAKETTPAAGNEPKEKGKSIDAQNPNEVAAFLDRLPDEAGDGQEHHQLSPAKVAALLDLV</sequence>